<dbReference type="Proteomes" id="UP001159427">
    <property type="component" value="Unassembled WGS sequence"/>
</dbReference>
<proteinExistence type="predicted"/>
<evidence type="ECO:0000256" key="1">
    <source>
        <dbReference type="SAM" id="Coils"/>
    </source>
</evidence>
<evidence type="ECO:0000313" key="3">
    <source>
        <dbReference type="Proteomes" id="UP001159427"/>
    </source>
</evidence>
<accession>A0ABN8LZX6</accession>
<evidence type="ECO:0000313" key="2">
    <source>
        <dbReference type="EMBL" id="CAH3022865.1"/>
    </source>
</evidence>
<protein>
    <recommendedName>
        <fullName evidence="4">L1 transposable element RRM domain-containing protein</fullName>
    </recommendedName>
</protein>
<name>A0ABN8LZX6_9CNID</name>
<feature type="coiled-coil region" evidence="1">
    <location>
        <begin position="5"/>
        <end position="60"/>
    </location>
</feature>
<reference evidence="2 3" key="1">
    <citation type="submission" date="2022-05" db="EMBL/GenBank/DDBJ databases">
        <authorList>
            <consortium name="Genoscope - CEA"/>
            <person name="William W."/>
        </authorList>
    </citation>
    <scope>NUCLEOTIDE SEQUENCE [LARGE SCALE GENOMIC DNA]</scope>
</reference>
<keyword evidence="3" id="KW-1185">Reference proteome</keyword>
<dbReference type="EMBL" id="CALNXI010000237">
    <property type="protein sequence ID" value="CAH3022865.1"/>
    <property type="molecule type" value="Genomic_DNA"/>
</dbReference>
<feature type="non-terminal residue" evidence="2">
    <location>
        <position position="1"/>
    </location>
</feature>
<gene>
    <name evidence="2" type="ORF">PEVE_00017158</name>
</gene>
<organism evidence="2 3">
    <name type="scientific">Porites evermanni</name>
    <dbReference type="NCBI Taxonomy" id="104178"/>
    <lineage>
        <taxon>Eukaryota</taxon>
        <taxon>Metazoa</taxon>
        <taxon>Cnidaria</taxon>
        <taxon>Anthozoa</taxon>
        <taxon>Hexacorallia</taxon>
        <taxon>Scleractinia</taxon>
        <taxon>Fungiina</taxon>
        <taxon>Poritidae</taxon>
        <taxon>Porites</taxon>
    </lineage>
</organism>
<sequence length="178" mass="20839">LEKSVNNLETELNKIGEKTRKLEGEVNDLSKSMEFANAEIEDLKKNDKEKEVKIKELEDKILYQEVYNKRENLRFFGFPESADGAENTHEVVRKFLSDELEMENAADIEFQRAHRIGKKKTLADDIDIKVYADFPKEINERRKKQCPRLTKAREEGKNAFFSKPEPDKLFIDGRFVPL</sequence>
<keyword evidence="1" id="KW-0175">Coiled coil</keyword>
<comment type="caution">
    <text evidence="2">The sequence shown here is derived from an EMBL/GenBank/DDBJ whole genome shotgun (WGS) entry which is preliminary data.</text>
</comment>
<evidence type="ECO:0008006" key="4">
    <source>
        <dbReference type="Google" id="ProtNLM"/>
    </source>
</evidence>
<dbReference type="Gene3D" id="3.30.70.1820">
    <property type="entry name" value="L1 transposable element, RRM domain"/>
    <property type="match status" value="1"/>
</dbReference>